<sequence>LVLLFLFFFLNALCSAYPHRSVHLDIDLTLCLCRSFLERHFFTIVDFRHFYELQRSARPLLRLCRSLIKRSLMAIVEFLSFWQMFQRFVCFYMTNLMCLGRSRFERFLFTVIDFLRFNQLQCSA</sequence>
<feature type="signal peptide" evidence="1">
    <location>
        <begin position="1"/>
        <end position="16"/>
    </location>
</feature>
<keyword evidence="1" id="KW-0732">Signal</keyword>
<proteinExistence type="predicted"/>
<evidence type="ECO:0000256" key="1">
    <source>
        <dbReference type="SAM" id="SignalP"/>
    </source>
</evidence>
<evidence type="ECO:0000313" key="2">
    <source>
        <dbReference type="WBParaSite" id="HPLM_0000816301-mRNA-1"/>
    </source>
</evidence>
<feature type="chain" id="PRO_5007631101" evidence="1">
    <location>
        <begin position="17"/>
        <end position="124"/>
    </location>
</feature>
<dbReference type="WBParaSite" id="HPLM_0000816301-mRNA-1">
    <property type="protein sequence ID" value="HPLM_0000816301-mRNA-1"/>
    <property type="gene ID" value="HPLM_0000816301"/>
</dbReference>
<organism evidence="2">
    <name type="scientific">Haemonchus placei</name>
    <name type="common">Barber's pole worm</name>
    <dbReference type="NCBI Taxonomy" id="6290"/>
    <lineage>
        <taxon>Eukaryota</taxon>
        <taxon>Metazoa</taxon>
        <taxon>Ecdysozoa</taxon>
        <taxon>Nematoda</taxon>
        <taxon>Chromadorea</taxon>
        <taxon>Rhabditida</taxon>
        <taxon>Rhabditina</taxon>
        <taxon>Rhabditomorpha</taxon>
        <taxon>Strongyloidea</taxon>
        <taxon>Trichostrongylidae</taxon>
        <taxon>Haemonchus</taxon>
    </lineage>
</organism>
<reference evidence="2" key="1">
    <citation type="submission" date="2016-04" db="UniProtKB">
        <authorList>
            <consortium name="WormBaseParasite"/>
        </authorList>
    </citation>
    <scope>IDENTIFICATION</scope>
</reference>
<protein>
    <submittedName>
        <fullName evidence="2">Secreted protein</fullName>
    </submittedName>
</protein>
<dbReference type="AlphaFoldDB" id="A0A158QMC8"/>
<name>A0A158QMC8_HAEPC</name>
<accession>A0A158QMC8</accession>